<dbReference type="InterPro" id="IPR027356">
    <property type="entry name" value="NPH3_dom"/>
</dbReference>
<accession>A0AAD3RVY7</accession>
<organism evidence="3 4">
    <name type="scientific">Nepenthes gracilis</name>
    <name type="common">Slender pitcher plant</name>
    <dbReference type="NCBI Taxonomy" id="150966"/>
    <lineage>
        <taxon>Eukaryota</taxon>
        <taxon>Viridiplantae</taxon>
        <taxon>Streptophyta</taxon>
        <taxon>Embryophyta</taxon>
        <taxon>Tracheophyta</taxon>
        <taxon>Spermatophyta</taxon>
        <taxon>Magnoliopsida</taxon>
        <taxon>eudicotyledons</taxon>
        <taxon>Gunneridae</taxon>
        <taxon>Pentapetalae</taxon>
        <taxon>Caryophyllales</taxon>
        <taxon>Nepenthaceae</taxon>
        <taxon>Nepenthes</taxon>
    </lineage>
</organism>
<name>A0AAD3RVY7_NEPGR</name>
<dbReference type="Pfam" id="PF03000">
    <property type="entry name" value="NPH3"/>
    <property type="match status" value="1"/>
</dbReference>
<protein>
    <recommendedName>
        <fullName evidence="2">NPH3 domain-containing protein</fullName>
    </recommendedName>
</protein>
<keyword evidence="4" id="KW-1185">Reference proteome</keyword>
<comment type="caution">
    <text evidence="3">The sequence shown here is derived from an EMBL/GenBank/DDBJ whole genome shotgun (WGS) entry which is preliminary data.</text>
</comment>
<evidence type="ECO:0000313" key="3">
    <source>
        <dbReference type="EMBL" id="GMG98188.1"/>
    </source>
</evidence>
<dbReference type="InterPro" id="IPR043454">
    <property type="entry name" value="NPH3/RPT2-like"/>
</dbReference>
<keyword evidence="1" id="KW-0833">Ubl conjugation pathway</keyword>
<dbReference type="Proteomes" id="UP001279734">
    <property type="component" value="Unassembled WGS sequence"/>
</dbReference>
<dbReference type="EMBL" id="BSYO01000001">
    <property type="protein sequence ID" value="GMG98188.1"/>
    <property type="molecule type" value="Genomic_DNA"/>
</dbReference>
<evidence type="ECO:0000256" key="1">
    <source>
        <dbReference type="ARBA" id="ARBA00022786"/>
    </source>
</evidence>
<reference evidence="3" key="1">
    <citation type="submission" date="2023-05" db="EMBL/GenBank/DDBJ databases">
        <title>Nepenthes gracilis genome sequencing.</title>
        <authorList>
            <person name="Fukushima K."/>
        </authorList>
    </citation>
    <scope>NUCLEOTIDE SEQUENCE</scope>
    <source>
        <strain evidence="3">SING2019-196</strain>
    </source>
</reference>
<dbReference type="PANTHER" id="PTHR32370">
    <property type="entry name" value="OS12G0117600 PROTEIN"/>
    <property type="match status" value="1"/>
</dbReference>
<dbReference type="AlphaFoldDB" id="A0AAD3RVY7"/>
<gene>
    <name evidence="3" type="ORF">Nepgr_000028</name>
</gene>
<sequence>MVGKSVGLGGGMHHSSILDPEITLISCLLDSLKEIASVGINLSSVAPRNGTDRIGMKWGIGSRKNKHLVVEAAGRSKERVAVALTSLSRAVVVLRKGEDLPPMAYGLFIAPQCVEVISSKACNEAAFPSQTSLREIIAAMTSQCAKTLTIISAIIAYAEFTVALLSSEKFALPISFFCPLLQCTIRLKASSSYKNELRKCISAILEPVTAHDLLVLSFTYNEEDLFNLESVRRILSGLVAKEKNVDVFNGGNFKEGYPATMQQVAKTGDAYLGEIASYSDLSTSKEDVVYVSRLRGCGVPLIRKAITHKSHCGRTQAVFWNREIRYGMWKDTQPGLLRVTNGSPKLLALGLQFIPMEQIIEKAVKSLTSKGYIL</sequence>
<evidence type="ECO:0000313" key="4">
    <source>
        <dbReference type="Proteomes" id="UP001279734"/>
    </source>
</evidence>
<feature type="domain" description="NPH3" evidence="2">
    <location>
        <begin position="161"/>
        <end position="285"/>
    </location>
</feature>
<proteinExistence type="predicted"/>
<evidence type="ECO:0000259" key="2">
    <source>
        <dbReference type="Pfam" id="PF03000"/>
    </source>
</evidence>